<comment type="caution">
    <text evidence="1">The sequence shown here is derived from an EMBL/GenBank/DDBJ whole genome shotgun (WGS) entry which is preliminary data.</text>
</comment>
<sequence length="200" mass="23507">MATKKAISKRYQFLRFLATIWVVDDDYEDNWVVSPWKSVTMLYISTLFERGNRDEAVWRQFSGLTVYIQMKEPEDTTHEEYQRNIRTMEEEADDEYLWGGNGKHTLFPSGVDTDEMYDPLYPSGQRLLMSNEEESSLKRKAWITSATDNVRMFSKTKRGETSGEQTSKHYKTKTFKLQYVLRHLLETVCVESLALDLLLD</sequence>
<keyword evidence="2" id="KW-1185">Reference proteome</keyword>
<reference evidence="1 2" key="1">
    <citation type="submission" date="2021-05" db="EMBL/GenBank/DDBJ databases">
        <title>Genome Assembly of Synthetic Allotetraploid Brassica napus Reveals Homoeologous Exchanges between Subgenomes.</title>
        <authorList>
            <person name="Davis J.T."/>
        </authorList>
    </citation>
    <scope>NUCLEOTIDE SEQUENCE [LARGE SCALE GENOMIC DNA]</scope>
    <source>
        <strain evidence="2">cv. Da-Ae</strain>
        <tissue evidence="1">Seedling</tissue>
    </source>
</reference>
<evidence type="ECO:0000313" key="1">
    <source>
        <dbReference type="EMBL" id="KAH0923245.1"/>
    </source>
</evidence>
<dbReference type="EMBL" id="JAGKQM010000006">
    <property type="protein sequence ID" value="KAH0923245.1"/>
    <property type="molecule type" value="Genomic_DNA"/>
</dbReference>
<proteinExistence type="predicted"/>
<name>A0ABQ8D3Y5_BRANA</name>
<organism evidence="1 2">
    <name type="scientific">Brassica napus</name>
    <name type="common">Rape</name>
    <dbReference type="NCBI Taxonomy" id="3708"/>
    <lineage>
        <taxon>Eukaryota</taxon>
        <taxon>Viridiplantae</taxon>
        <taxon>Streptophyta</taxon>
        <taxon>Embryophyta</taxon>
        <taxon>Tracheophyta</taxon>
        <taxon>Spermatophyta</taxon>
        <taxon>Magnoliopsida</taxon>
        <taxon>eudicotyledons</taxon>
        <taxon>Gunneridae</taxon>
        <taxon>Pentapetalae</taxon>
        <taxon>rosids</taxon>
        <taxon>malvids</taxon>
        <taxon>Brassicales</taxon>
        <taxon>Brassicaceae</taxon>
        <taxon>Brassiceae</taxon>
        <taxon>Brassica</taxon>
    </lineage>
</organism>
<gene>
    <name evidence="1" type="ORF">HID58_023263</name>
</gene>
<protein>
    <submittedName>
        <fullName evidence="1">Uncharacterized protein</fullName>
    </submittedName>
</protein>
<evidence type="ECO:0000313" key="2">
    <source>
        <dbReference type="Proteomes" id="UP000824890"/>
    </source>
</evidence>
<dbReference type="Proteomes" id="UP000824890">
    <property type="component" value="Unassembled WGS sequence"/>
</dbReference>
<accession>A0ABQ8D3Y5</accession>